<reference evidence="1 2" key="1">
    <citation type="submission" date="2024-01" db="EMBL/GenBank/DDBJ databases">
        <title>Draft genome sequences of three bacterial strains isolated from Acacia saligna represent a potential new species within the genus Rhizobium.</title>
        <authorList>
            <person name="Tambong J.T."/>
            <person name="Mnasri B."/>
        </authorList>
    </citation>
    <scope>NUCLEOTIDE SEQUENCE [LARGE SCALE GENOMIC DNA]</scope>
    <source>
        <strain evidence="1 2">1AS12I</strain>
    </source>
</reference>
<dbReference type="RefSeq" id="WP_335910716.1">
    <property type="nucleotide sequence ID" value="NZ_JBAMYB010000001.1"/>
</dbReference>
<organism evidence="1 2">
    <name type="scientific">Rhizobium aouanii</name>
    <dbReference type="NCBI Taxonomy" id="3118145"/>
    <lineage>
        <taxon>Bacteria</taxon>
        <taxon>Pseudomonadati</taxon>
        <taxon>Pseudomonadota</taxon>
        <taxon>Alphaproteobacteria</taxon>
        <taxon>Hyphomicrobiales</taxon>
        <taxon>Rhizobiaceae</taxon>
        <taxon>Rhizobium/Agrobacterium group</taxon>
        <taxon>Rhizobium</taxon>
    </lineage>
</organism>
<protein>
    <submittedName>
        <fullName evidence="1">Uncharacterized protein</fullName>
    </submittedName>
</protein>
<sequence>MLTIFTPDLSKIYHTSRIPVAAERHAFRATSALDPERVGEVLETMRIPSIVPADGGGLLMARIVEIGQVVMIAQRSSVSSGPARSLVIERGIGSDTYHLKVGKFNN</sequence>
<dbReference type="Proteomes" id="UP001531129">
    <property type="component" value="Unassembled WGS sequence"/>
</dbReference>
<comment type="caution">
    <text evidence="1">The sequence shown here is derived from an EMBL/GenBank/DDBJ whole genome shotgun (WGS) entry which is preliminary data.</text>
</comment>
<evidence type="ECO:0000313" key="2">
    <source>
        <dbReference type="Proteomes" id="UP001531129"/>
    </source>
</evidence>
<name>A0ABU8CE59_9HYPH</name>
<evidence type="ECO:0000313" key="1">
    <source>
        <dbReference type="EMBL" id="MEI1246786.1"/>
    </source>
</evidence>
<accession>A0ABU8CE59</accession>
<dbReference type="EMBL" id="JBAMYC010000001">
    <property type="protein sequence ID" value="MEI1246786.1"/>
    <property type="molecule type" value="Genomic_DNA"/>
</dbReference>
<proteinExistence type="predicted"/>
<keyword evidence="2" id="KW-1185">Reference proteome</keyword>
<gene>
    <name evidence="1" type="ORF">V8Q02_01930</name>
</gene>